<feature type="non-terminal residue" evidence="1">
    <location>
        <position position="1"/>
    </location>
</feature>
<reference evidence="1" key="1">
    <citation type="submission" date="2021-06" db="EMBL/GenBank/DDBJ databases">
        <authorList>
            <person name="Kallberg Y."/>
            <person name="Tangrot J."/>
            <person name="Rosling A."/>
        </authorList>
    </citation>
    <scope>NUCLEOTIDE SEQUENCE</scope>
    <source>
        <strain evidence="1">28 12/20/2015</strain>
    </source>
</reference>
<protein>
    <submittedName>
        <fullName evidence="1">15199_t:CDS:1</fullName>
    </submittedName>
</protein>
<feature type="non-terminal residue" evidence="1">
    <location>
        <position position="67"/>
    </location>
</feature>
<name>A0ACA9QMP3_9GLOM</name>
<dbReference type="EMBL" id="CAJVPW010046203">
    <property type="protein sequence ID" value="CAG8757201.1"/>
    <property type="molecule type" value="Genomic_DNA"/>
</dbReference>
<gene>
    <name evidence="1" type="ORF">SPELUC_LOCUS14886</name>
</gene>
<accession>A0ACA9QMP3</accession>
<sequence>NNFVSSYYKDFSSLEETNDAFKKRKKEDSENATSLYLFEFTNILQILENNDDEEKLTILTKNKNIYL</sequence>
<organism evidence="1 2">
    <name type="scientific">Cetraspora pellucida</name>
    <dbReference type="NCBI Taxonomy" id="1433469"/>
    <lineage>
        <taxon>Eukaryota</taxon>
        <taxon>Fungi</taxon>
        <taxon>Fungi incertae sedis</taxon>
        <taxon>Mucoromycota</taxon>
        <taxon>Glomeromycotina</taxon>
        <taxon>Glomeromycetes</taxon>
        <taxon>Diversisporales</taxon>
        <taxon>Gigasporaceae</taxon>
        <taxon>Cetraspora</taxon>
    </lineage>
</organism>
<evidence type="ECO:0000313" key="1">
    <source>
        <dbReference type="EMBL" id="CAG8757201.1"/>
    </source>
</evidence>
<keyword evidence="2" id="KW-1185">Reference proteome</keyword>
<dbReference type="Proteomes" id="UP000789366">
    <property type="component" value="Unassembled WGS sequence"/>
</dbReference>
<evidence type="ECO:0000313" key="2">
    <source>
        <dbReference type="Proteomes" id="UP000789366"/>
    </source>
</evidence>
<proteinExistence type="predicted"/>
<comment type="caution">
    <text evidence="1">The sequence shown here is derived from an EMBL/GenBank/DDBJ whole genome shotgun (WGS) entry which is preliminary data.</text>
</comment>